<protein>
    <submittedName>
        <fullName evidence="2">Uncharacterized protein</fullName>
    </submittedName>
</protein>
<evidence type="ECO:0000256" key="1">
    <source>
        <dbReference type="ARBA" id="ARBA00022821"/>
    </source>
</evidence>
<evidence type="ECO:0000313" key="3">
    <source>
        <dbReference type="Proteomes" id="UP001280121"/>
    </source>
</evidence>
<reference evidence="2" key="1">
    <citation type="journal article" date="2023" name="Plant J.">
        <title>Genome sequences and population genomics provide insights into the demographic history, inbreeding, and mutation load of two 'living fossil' tree species of Dipteronia.</title>
        <authorList>
            <person name="Feng Y."/>
            <person name="Comes H.P."/>
            <person name="Chen J."/>
            <person name="Zhu S."/>
            <person name="Lu R."/>
            <person name="Zhang X."/>
            <person name="Li P."/>
            <person name="Qiu J."/>
            <person name="Olsen K.M."/>
            <person name="Qiu Y."/>
        </authorList>
    </citation>
    <scope>NUCLEOTIDE SEQUENCE</scope>
    <source>
        <strain evidence="2">KIB01</strain>
    </source>
</reference>
<dbReference type="PANTHER" id="PTHR33463">
    <property type="entry name" value="NB-ARC DOMAIN-CONTAINING PROTEIN-RELATED"/>
    <property type="match status" value="1"/>
</dbReference>
<dbReference type="EMBL" id="JANJYI010000003">
    <property type="protein sequence ID" value="KAK2655371.1"/>
    <property type="molecule type" value="Genomic_DNA"/>
</dbReference>
<accession>A0AAD9X9X6</accession>
<keyword evidence="3" id="KW-1185">Reference proteome</keyword>
<keyword evidence="1" id="KW-0611">Plant defense</keyword>
<dbReference type="Proteomes" id="UP001280121">
    <property type="component" value="Unassembled WGS sequence"/>
</dbReference>
<dbReference type="SUPFAM" id="SSF52540">
    <property type="entry name" value="P-loop containing nucleoside triphosphate hydrolases"/>
    <property type="match status" value="1"/>
</dbReference>
<proteinExistence type="predicted"/>
<dbReference type="InterPro" id="IPR027417">
    <property type="entry name" value="P-loop_NTPase"/>
</dbReference>
<comment type="caution">
    <text evidence="2">The sequence shown here is derived from an EMBL/GenBank/DDBJ whole genome shotgun (WGS) entry which is preliminary data.</text>
</comment>
<dbReference type="AlphaFoldDB" id="A0AAD9X9X6"/>
<dbReference type="InterPro" id="IPR050905">
    <property type="entry name" value="Plant_NBS-LRR"/>
</dbReference>
<evidence type="ECO:0000313" key="2">
    <source>
        <dbReference type="EMBL" id="KAK2655371.1"/>
    </source>
</evidence>
<gene>
    <name evidence="2" type="ORF">Ddye_008423</name>
</gene>
<name>A0AAD9X9X6_9ROSI</name>
<organism evidence="2 3">
    <name type="scientific">Dipteronia dyeriana</name>
    <dbReference type="NCBI Taxonomy" id="168575"/>
    <lineage>
        <taxon>Eukaryota</taxon>
        <taxon>Viridiplantae</taxon>
        <taxon>Streptophyta</taxon>
        <taxon>Embryophyta</taxon>
        <taxon>Tracheophyta</taxon>
        <taxon>Spermatophyta</taxon>
        <taxon>Magnoliopsida</taxon>
        <taxon>eudicotyledons</taxon>
        <taxon>Gunneridae</taxon>
        <taxon>Pentapetalae</taxon>
        <taxon>rosids</taxon>
        <taxon>malvids</taxon>
        <taxon>Sapindales</taxon>
        <taxon>Sapindaceae</taxon>
        <taxon>Hippocastanoideae</taxon>
        <taxon>Acereae</taxon>
        <taxon>Dipteronia</taxon>
    </lineage>
</organism>
<sequence>MNFCGVEVVLSNDMNVEKNFPINILSHEEAENLFWKTVGDSAKKIAFYTIGIEIVHVFDWKDALDQLRRSNPRQIKGMDANVYSAINLSYDFLESEEAKSLFLLCSLYEASFNLSLMDLLKYCMGIFLFPDVSTMEQGRNRLLTLINYLKASSLLLDAYTNERVKMNSKQGYEIQTLLGILNNVEKFPTLLGTEFGIPNEVRKFQTRLGNSKRGKLNERRG</sequence>
<dbReference type="PANTHER" id="PTHR33463:SF203">
    <property type="entry name" value="AAA+ ATPASE DOMAIN-CONTAINING PROTEIN"/>
    <property type="match status" value="1"/>
</dbReference>